<accession>A0A0L6JVV8</accession>
<dbReference type="PROSITE" id="PS00018">
    <property type="entry name" value="EF_HAND_1"/>
    <property type="match status" value="1"/>
</dbReference>
<dbReference type="STRING" id="398512.Bccel_4846"/>
<dbReference type="Gene3D" id="3.40.50.880">
    <property type="match status" value="1"/>
</dbReference>
<dbReference type="InterPro" id="IPR035992">
    <property type="entry name" value="Ricin_B-like_lectins"/>
</dbReference>
<keyword evidence="3" id="KW-0482">Metalloprotease</keyword>
<gene>
    <name evidence="3" type="ORF">Bccel_4846</name>
</gene>
<dbReference type="SUPFAM" id="SSF55486">
    <property type="entry name" value="Metalloproteases ('zincins'), catalytic domain"/>
    <property type="match status" value="1"/>
</dbReference>
<dbReference type="PATRIC" id="fig|398512.5.peg.5079"/>
<dbReference type="InterPro" id="IPR036375">
    <property type="entry name" value="Hemopexin-like_dom_sf"/>
</dbReference>
<dbReference type="GO" id="GO:0008237">
    <property type="term" value="F:metallopeptidase activity"/>
    <property type="evidence" value="ECO:0007669"/>
    <property type="project" value="UniProtKB-KW"/>
</dbReference>
<feature type="domain" description="EF-hand" evidence="2">
    <location>
        <begin position="154"/>
        <end position="180"/>
    </location>
</feature>
<keyword evidence="3" id="KW-0645">Protease</keyword>
<reference evidence="4" key="1">
    <citation type="submission" date="2015-07" db="EMBL/GenBank/DDBJ databases">
        <title>Near-Complete Genome Sequence of the Cellulolytic Bacterium Bacteroides (Pseudobacteroides) cellulosolvens ATCC 35603.</title>
        <authorList>
            <person name="Dassa B."/>
            <person name="Utturkar S.M."/>
            <person name="Klingeman D.M."/>
            <person name="Hurt R.A."/>
            <person name="Keller M."/>
            <person name="Xu J."/>
            <person name="Reddy Y.H.K."/>
            <person name="Borovok I."/>
            <person name="Grinberg I.R."/>
            <person name="Lamed R."/>
            <person name="Zhivin O."/>
            <person name="Bayer E.A."/>
            <person name="Brown S.D."/>
        </authorList>
    </citation>
    <scope>NUCLEOTIDE SEQUENCE [LARGE SCALE GENOMIC DNA]</scope>
    <source>
        <strain evidence="4">DSM 2933</strain>
    </source>
</reference>
<evidence type="ECO:0000313" key="3">
    <source>
        <dbReference type="EMBL" id="KNY29572.1"/>
    </source>
</evidence>
<dbReference type="InterPro" id="IPR018247">
    <property type="entry name" value="EF_Hand_1_Ca_BS"/>
</dbReference>
<dbReference type="PROSITE" id="PS50231">
    <property type="entry name" value="RICIN_B_LECTIN"/>
    <property type="match status" value="1"/>
</dbReference>
<dbReference type="PANTHER" id="PTHR41775">
    <property type="entry name" value="SECRETED PROTEIN-RELATED"/>
    <property type="match status" value="1"/>
</dbReference>
<dbReference type="Gene3D" id="3.40.390.10">
    <property type="entry name" value="Collagenase (Catalytic Domain)"/>
    <property type="match status" value="1"/>
</dbReference>
<feature type="signal peptide" evidence="1">
    <location>
        <begin position="1"/>
        <end position="19"/>
    </location>
</feature>
<dbReference type="eggNOG" id="COG4412">
    <property type="taxonomic scope" value="Bacteria"/>
</dbReference>
<proteinExistence type="predicted"/>
<evidence type="ECO:0000313" key="4">
    <source>
        <dbReference type="Proteomes" id="UP000036923"/>
    </source>
</evidence>
<sequence>MLIVIVTAIASFSFINVHAADSWEPRQPQDLLVVLVNFKDTKMDTTLEQWKKRFFGMNESVYDEDRKMELYFPSVNDYYKENSEGKFYFNPAKENEGVANDGIITLDLDMNHPYTGKTDDKILDDSEGVRSVIKKALNTIKQMGDNSGTKVVDFSQYDKNKNKSIDRNELTIVVVSAGFEINYHYDKTPVQRAWAFADLYLTDNYKTAGSSKSYKININYAAGIAEKKAYQVSVTDSKTGAITTATKEKIAGIGTACHEIGHLLGLPDLYNTNKNSNELAATGWHTLMSSGNENGAVTMEEFIANRHIDRGERPAHLDPYSKTKLNFVNPIEAKISGKYLVSSFDSPNNEYSVIKINIPGTNKCYFIENKQLTGFDAGINKFSTKPGIAIWCVNPSQYNSSIAPNNSKWYRAVELVQSNQNRLGLKELDGQTFYSGEHYFSSQTKTYFTSGSIPSSDKKITITNMNDSKPDMWIDIQIGSNPVPELDAQWGEMYEFKIINKMLPDVLEDENTTDPNSVYLNEDNDSLSQKWFFVATGDGYYKIRNASTNEIIGVLMGNEGEEIMSIADSAVVDDREKWYLVKEDDSYKIVNKKNNMFLTFDGDKMVVKKQVAKAPKIPFIIVRNGNVIFTSSAATIQYSHKWYITPCENKLIRAVVSGGGKYAGKSFFFQWDKFRRYNWATKEFEDKGSLPTFVWHLPKDFIDFDTAFQGGGGFYNSAFFIKGDRYVTYDFVTERVTSYSDTRGAIGYKWKLPAPFSSGVDAAVNGKGAYEGKTLFFKGNQFIAYDWNTHSVGSAKNISELGLPELFGKGIDAAADGQGSDLGKTFFIKQGKCISYDWNSGSVTGNITSLYDAFPKAMKGLSEKPKRNVIVYITIDPINHRNEKGEMVLDHTPYLNGLKEIASKWKTVQLYVDDWWINDTYPEMFKDPHVLCAYGGYKFKEWYEYFPDTTEESKFNNLKKMIANNITITRVPFFGTGGCHQLLNSMYLDGLSKFKSINHMEKDGDTAVTIEDELEKDKDDKVIKVNPKIPNPRRGEVGIFPIEMNIAGHKNDPLLKAFLAPGNTNKSYYFAQNHYDELPDMLPASIVPYASYGLEPALQAKSSMANHSIVGVTERTHFQMYGNEPVSNHVLYTTQFQPELRSSYFNEWLDVPAMVNAANIKKQADQNGEKLLLKFFDLANNFYIK</sequence>
<dbReference type="PROSITE" id="PS50222">
    <property type="entry name" value="EF_HAND_2"/>
    <property type="match status" value="1"/>
</dbReference>
<dbReference type="Gene3D" id="2.110.10.10">
    <property type="entry name" value="Hemopexin-like domain"/>
    <property type="match status" value="1"/>
</dbReference>
<keyword evidence="4" id="KW-1185">Reference proteome</keyword>
<dbReference type="Gene3D" id="2.80.10.50">
    <property type="match status" value="1"/>
</dbReference>
<dbReference type="InterPro" id="IPR000772">
    <property type="entry name" value="Ricin_B_lectin"/>
</dbReference>
<dbReference type="InterPro" id="IPR024079">
    <property type="entry name" value="MetalloPept_cat_dom_sf"/>
</dbReference>
<dbReference type="NCBIfam" id="TIGR03296">
    <property type="entry name" value="M6dom_TIGR03296"/>
    <property type="match status" value="1"/>
</dbReference>
<dbReference type="EMBL" id="LGTC01000001">
    <property type="protein sequence ID" value="KNY29572.1"/>
    <property type="molecule type" value="Genomic_DNA"/>
</dbReference>
<dbReference type="InterPro" id="IPR018487">
    <property type="entry name" value="Hemopexin-like_repeat"/>
</dbReference>
<dbReference type="PROSITE" id="PS51642">
    <property type="entry name" value="HEMOPEXIN_2"/>
    <property type="match status" value="1"/>
</dbReference>
<protein>
    <submittedName>
        <fullName evidence="3">M6 family metalloprotease domain protein</fullName>
    </submittedName>
</protein>
<dbReference type="GO" id="GO:0006508">
    <property type="term" value="P:proteolysis"/>
    <property type="evidence" value="ECO:0007669"/>
    <property type="project" value="UniProtKB-KW"/>
</dbReference>
<name>A0A0L6JVV8_9FIRM</name>
<evidence type="ECO:0000259" key="2">
    <source>
        <dbReference type="PROSITE" id="PS50222"/>
    </source>
</evidence>
<organism evidence="3 4">
    <name type="scientific">Pseudobacteroides cellulosolvens ATCC 35603 = DSM 2933</name>
    <dbReference type="NCBI Taxonomy" id="398512"/>
    <lineage>
        <taxon>Bacteria</taxon>
        <taxon>Bacillati</taxon>
        <taxon>Bacillota</taxon>
        <taxon>Clostridia</taxon>
        <taxon>Eubacteriales</taxon>
        <taxon>Oscillospiraceae</taxon>
        <taxon>Pseudobacteroides</taxon>
    </lineage>
</organism>
<dbReference type="PANTHER" id="PTHR41775:SF1">
    <property type="entry name" value="PEPTIDASE M6-LIKE DOMAIN-CONTAINING PROTEIN"/>
    <property type="match status" value="1"/>
</dbReference>
<dbReference type="InterPro" id="IPR029062">
    <property type="entry name" value="Class_I_gatase-like"/>
</dbReference>
<dbReference type="Proteomes" id="UP000036923">
    <property type="component" value="Unassembled WGS sequence"/>
</dbReference>
<dbReference type="CDD" id="cd00161">
    <property type="entry name" value="beta-trefoil_Ricin-like"/>
    <property type="match status" value="1"/>
</dbReference>
<feature type="chain" id="PRO_5005566487" evidence="1">
    <location>
        <begin position="20"/>
        <end position="1185"/>
    </location>
</feature>
<dbReference type="SUPFAM" id="SSF50923">
    <property type="entry name" value="Hemopexin-like domain"/>
    <property type="match status" value="1"/>
</dbReference>
<keyword evidence="3" id="KW-0378">Hydrolase</keyword>
<dbReference type="SMART" id="SM00120">
    <property type="entry name" value="HX"/>
    <property type="match status" value="3"/>
</dbReference>
<keyword evidence="1" id="KW-0732">Signal</keyword>
<dbReference type="InterPro" id="IPR008757">
    <property type="entry name" value="Peptidase_M6-like_domain"/>
</dbReference>
<dbReference type="GO" id="GO:0005509">
    <property type="term" value="F:calcium ion binding"/>
    <property type="evidence" value="ECO:0007669"/>
    <property type="project" value="InterPro"/>
</dbReference>
<dbReference type="Pfam" id="PF14200">
    <property type="entry name" value="RicinB_lectin_2"/>
    <property type="match status" value="1"/>
</dbReference>
<dbReference type="SUPFAM" id="SSF50370">
    <property type="entry name" value="Ricin B-like lectins"/>
    <property type="match status" value="1"/>
</dbReference>
<dbReference type="Pfam" id="PF05547">
    <property type="entry name" value="Peptidase_M6"/>
    <property type="match status" value="1"/>
</dbReference>
<dbReference type="InterPro" id="IPR002048">
    <property type="entry name" value="EF_hand_dom"/>
</dbReference>
<dbReference type="AlphaFoldDB" id="A0A0L6JVV8"/>
<evidence type="ECO:0000256" key="1">
    <source>
        <dbReference type="SAM" id="SignalP"/>
    </source>
</evidence>
<comment type="caution">
    <text evidence="3">The sequence shown here is derived from an EMBL/GenBank/DDBJ whole genome shotgun (WGS) entry which is preliminary data.</text>
</comment>